<dbReference type="RefSeq" id="WP_109325853.1">
    <property type="nucleotide sequence ID" value="NZ_CP029353.1"/>
</dbReference>
<proteinExistence type="predicted"/>
<dbReference type="EMBL" id="CP029353">
    <property type="protein sequence ID" value="AWK86112.1"/>
    <property type="molecule type" value="Genomic_DNA"/>
</dbReference>
<keyword evidence="2" id="KW-1185">Reference proteome</keyword>
<dbReference type="AlphaFoldDB" id="A0A2S2CNQ2"/>
<gene>
    <name evidence="1" type="ORF">DEW08_07480</name>
</gene>
<organism evidence="1 2">
    <name type="scientific">Azospirillum thermophilum</name>
    <dbReference type="NCBI Taxonomy" id="2202148"/>
    <lineage>
        <taxon>Bacteria</taxon>
        <taxon>Pseudomonadati</taxon>
        <taxon>Pseudomonadota</taxon>
        <taxon>Alphaproteobacteria</taxon>
        <taxon>Rhodospirillales</taxon>
        <taxon>Azospirillaceae</taxon>
        <taxon>Azospirillum</taxon>
    </lineage>
</organism>
<name>A0A2S2CNQ2_9PROT</name>
<dbReference type="Proteomes" id="UP000245629">
    <property type="component" value="Chromosome 2"/>
</dbReference>
<sequence>MGAVSIETPTWGLHVHLEGELSLEERDEMARRVEQACLALAGRGTPWSSLLELDGFQVDRFRPEVVVRLMRLGRDCGHVRMALVMTDWTWACRFADAMIAAGTDDQVRIFVVPEITPDHCTSAMDWVLYGGALPLVSRAA</sequence>
<dbReference type="OrthoDB" id="7304794at2"/>
<evidence type="ECO:0000313" key="1">
    <source>
        <dbReference type="EMBL" id="AWK86112.1"/>
    </source>
</evidence>
<protein>
    <recommendedName>
        <fullName evidence="3">STAS/SEC14 domain-containing protein</fullName>
    </recommendedName>
</protein>
<dbReference type="KEGG" id="azz:DEW08_07480"/>
<evidence type="ECO:0008006" key="3">
    <source>
        <dbReference type="Google" id="ProtNLM"/>
    </source>
</evidence>
<evidence type="ECO:0000313" key="2">
    <source>
        <dbReference type="Proteomes" id="UP000245629"/>
    </source>
</evidence>
<reference evidence="2" key="1">
    <citation type="submission" date="2018-05" db="EMBL/GenBank/DDBJ databases">
        <title>Azospirillum thermophila sp. nov., a novel isolated from hot spring.</title>
        <authorList>
            <person name="Zhao Z."/>
        </authorList>
    </citation>
    <scope>NUCLEOTIDE SEQUENCE [LARGE SCALE GENOMIC DNA]</scope>
    <source>
        <strain evidence="2">CFH 70021</strain>
    </source>
</reference>
<accession>A0A2S2CNQ2</accession>